<feature type="domain" description="Enoyl reductase (ER)" evidence="1">
    <location>
        <begin position="11"/>
        <end position="325"/>
    </location>
</feature>
<comment type="caution">
    <text evidence="2">The sequence shown here is derived from an EMBL/GenBank/DDBJ whole genome shotgun (WGS) entry which is preliminary data.</text>
</comment>
<dbReference type="RefSeq" id="WP_343130507.1">
    <property type="nucleotide sequence ID" value="NZ_JBCITK010000001.1"/>
</dbReference>
<evidence type="ECO:0000259" key="1">
    <source>
        <dbReference type="SMART" id="SM00829"/>
    </source>
</evidence>
<keyword evidence="3" id="KW-1185">Reference proteome</keyword>
<gene>
    <name evidence="2" type="ORF">MKY91_10675</name>
</gene>
<reference evidence="2 3" key="1">
    <citation type="submission" date="2024-03" db="EMBL/GenBank/DDBJ databases">
        <title>Bacilli Hybrid Assemblies.</title>
        <authorList>
            <person name="Kovac J."/>
        </authorList>
    </citation>
    <scope>NUCLEOTIDE SEQUENCE [LARGE SCALE GENOMIC DNA]</scope>
    <source>
        <strain evidence="2 3">FSL R7-0666</strain>
    </source>
</reference>
<dbReference type="SUPFAM" id="SSF51735">
    <property type="entry name" value="NAD(P)-binding Rossmann-fold domains"/>
    <property type="match status" value="1"/>
</dbReference>
<dbReference type="SMART" id="SM00829">
    <property type="entry name" value="PKS_ER"/>
    <property type="match status" value="1"/>
</dbReference>
<dbReference type="InterPro" id="IPR014188">
    <property type="entry name" value="Acrylyl-CoA_reductase_AcuI"/>
</dbReference>
<dbReference type="Pfam" id="PF08240">
    <property type="entry name" value="ADH_N"/>
    <property type="match status" value="1"/>
</dbReference>
<proteinExistence type="predicted"/>
<dbReference type="PANTHER" id="PTHR43677">
    <property type="entry name" value="SHORT-CHAIN DEHYDROGENASE/REDUCTASE"/>
    <property type="match status" value="1"/>
</dbReference>
<dbReference type="InterPro" id="IPR011032">
    <property type="entry name" value="GroES-like_sf"/>
</dbReference>
<organism evidence="2 3">
    <name type="scientific">Alkalicoccobacillus gibsonii</name>
    <dbReference type="NCBI Taxonomy" id="79881"/>
    <lineage>
        <taxon>Bacteria</taxon>
        <taxon>Bacillati</taxon>
        <taxon>Bacillota</taxon>
        <taxon>Bacilli</taxon>
        <taxon>Bacillales</taxon>
        <taxon>Bacillaceae</taxon>
        <taxon>Alkalicoccobacillus</taxon>
    </lineage>
</organism>
<dbReference type="Gene3D" id="3.40.50.720">
    <property type="entry name" value="NAD(P)-binding Rossmann-like Domain"/>
    <property type="match status" value="1"/>
</dbReference>
<dbReference type="InterPro" id="IPR036291">
    <property type="entry name" value="NAD(P)-bd_dom_sf"/>
</dbReference>
<evidence type="ECO:0000313" key="2">
    <source>
        <dbReference type="EMBL" id="MEN0643609.1"/>
    </source>
</evidence>
<name>A0ABU9VI75_9BACI</name>
<dbReference type="InterPro" id="IPR020843">
    <property type="entry name" value="ER"/>
</dbReference>
<dbReference type="NCBIfam" id="TIGR02823">
    <property type="entry name" value="oxido_YhdH"/>
    <property type="match status" value="1"/>
</dbReference>
<protein>
    <submittedName>
        <fullName evidence="2">Acryloyl-CoA reductase</fullName>
        <ecNumber evidence="2">1.3.1.95</ecNumber>
    </submittedName>
</protein>
<dbReference type="Gene3D" id="3.90.180.10">
    <property type="entry name" value="Medium-chain alcohol dehydrogenases, catalytic domain"/>
    <property type="match status" value="1"/>
</dbReference>
<dbReference type="GO" id="GO:0043958">
    <property type="term" value="F:acryloyl-CoA reductase (NADH) activity"/>
    <property type="evidence" value="ECO:0007669"/>
    <property type="project" value="UniProtKB-EC"/>
</dbReference>
<dbReference type="EMBL" id="JBCITK010000001">
    <property type="protein sequence ID" value="MEN0643609.1"/>
    <property type="molecule type" value="Genomic_DNA"/>
</dbReference>
<sequence length="328" mass="35068">MTAAFKAFVLQSTDPVKTGVEEWSTDQLDGDVLIKVSYSSVNYKDGIVGRTGNISEFTPLIPGIDLAGVVVESNDQQFKEGDEVIVTSYRLGTGHHGGFSEYAKVPAEWVVPKPDGLSLKEAMVLGTAGFTAALSVEQLEKNGLNPKQGPVLVAGASGGVGSLAVNMLANLGYDVAASTGKKNEEDYLKKLGAKEVLDRDDLVDHENKSTRSSKWAGAVDPVGGKTTQYILSTLSYGASVATSGLAGGVDVSTQVFPFIGRGINWLGIDSVRCPMDIRKNIWNRLATDLKPTCLEDEVVIEVKLEELDQVFKDILEGKVRGRTIVKMG</sequence>
<dbReference type="InterPro" id="IPR013149">
    <property type="entry name" value="ADH-like_C"/>
</dbReference>
<dbReference type="PANTHER" id="PTHR43677:SF1">
    <property type="entry name" value="ACRYLYL-COA REDUCTASE ACUI-RELATED"/>
    <property type="match status" value="1"/>
</dbReference>
<keyword evidence="2" id="KW-0560">Oxidoreductase</keyword>
<dbReference type="EC" id="1.3.1.95" evidence="2"/>
<dbReference type="Proteomes" id="UP001418796">
    <property type="component" value="Unassembled WGS sequence"/>
</dbReference>
<dbReference type="SUPFAM" id="SSF50129">
    <property type="entry name" value="GroES-like"/>
    <property type="match status" value="1"/>
</dbReference>
<dbReference type="Pfam" id="PF00107">
    <property type="entry name" value="ADH_zinc_N"/>
    <property type="match status" value="1"/>
</dbReference>
<evidence type="ECO:0000313" key="3">
    <source>
        <dbReference type="Proteomes" id="UP001418796"/>
    </source>
</evidence>
<dbReference type="InterPro" id="IPR051397">
    <property type="entry name" value="Zn-ADH-like_protein"/>
</dbReference>
<dbReference type="InterPro" id="IPR013154">
    <property type="entry name" value="ADH-like_N"/>
</dbReference>
<accession>A0ABU9VI75</accession>